<dbReference type="Pfam" id="PF00117">
    <property type="entry name" value="GATase"/>
    <property type="match status" value="1"/>
</dbReference>
<dbReference type="PRINTS" id="PR00097">
    <property type="entry name" value="ANTSNTHASEII"/>
</dbReference>
<organism evidence="3 4">
    <name type="scientific">Ruminococcus gauvreauii</name>
    <dbReference type="NCBI Taxonomy" id="438033"/>
    <lineage>
        <taxon>Bacteria</taxon>
        <taxon>Bacillati</taxon>
        <taxon>Bacillota</taxon>
        <taxon>Clostridia</taxon>
        <taxon>Eubacteriales</taxon>
        <taxon>Oscillospiraceae</taxon>
        <taxon>Ruminococcus</taxon>
    </lineage>
</organism>
<gene>
    <name evidence="3" type="ORF">NQ502_06695</name>
</gene>
<dbReference type="PROSITE" id="PS51273">
    <property type="entry name" value="GATASE_TYPE_1"/>
    <property type="match status" value="1"/>
</dbReference>
<dbReference type="PRINTS" id="PR00099">
    <property type="entry name" value="CPSGATASE"/>
</dbReference>
<evidence type="ECO:0000313" key="4">
    <source>
        <dbReference type="Proteomes" id="UP001060164"/>
    </source>
</evidence>
<dbReference type="EMBL" id="CP102290">
    <property type="protein sequence ID" value="UWP60716.1"/>
    <property type="molecule type" value="Genomic_DNA"/>
</dbReference>
<dbReference type="InterPro" id="IPR050472">
    <property type="entry name" value="Anth_synth/Amidotransfase"/>
</dbReference>
<dbReference type="SUPFAM" id="SSF52317">
    <property type="entry name" value="Class I glutamine amidotransferase-like"/>
    <property type="match status" value="1"/>
</dbReference>
<dbReference type="PRINTS" id="PR00096">
    <property type="entry name" value="GATASE"/>
</dbReference>
<name>A0ABY5VKH1_9FIRM</name>
<dbReference type="PANTHER" id="PTHR43418">
    <property type="entry name" value="MULTIFUNCTIONAL TRYPTOPHAN BIOSYNTHESIS PROTEIN-RELATED"/>
    <property type="match status" value="1"/>
</dbReference>
<feature type="domain" description="Glutamine amidotransferase" evidence="2">
    <location>
        <begin position="3"/>
        <end position="190"/>
    </location>
</feature>
<dbReference type="InterPro" id="IPR006221">
    <property type="entry name" value="TrpG/PapA_dom"/>
</dbReference>
<keyword evidence="1" id="KW-0315">Glutamine amidotransferase</keyword>
<dbReference type="NCBIfam" id="TIGR00566">
    <property type="entry name" value="trpG_papA"/>
    <property type="match status" value="1"/>
</dbReference>
<protein>
    <submittedName>
        <fullName evidence="3">Aminodeoxychorismate/anthranilate synthase component II</fullName>
    </submittedName>
</protein>
<dbReference type="RefSeq" id="WP_044983703.1">
    <property type="nucleotide sequence ID" value="NZ_CABLBR010000002.1"/>
</dbReference>
<proteinExistence type="predicted"/>
<dbReference type="Gene3D" id="3.40.50.880">
    <property type="match status" value="1"/>
</dbReference>
<reference evidence="3" key="1">
    <citation type="journal article" date="2022" name="Cell">
        <title>Design, construction, and in vivo augmentation of a complex gut microbiome.</title>
        <authorList>
            <person name="Cheng A.G."/>
            <person name="Ho P.Y."/>
            <person name="Aranda-Diaz A."/>
            <person name="Jain S."/>
            <person name="Yu F.B."/>
            <person name="Meng X."/>
            <person name="Wang M."/>
            <person name="Iakiviak M."/>
            <person name="Nagashima K."/>
            <person name="Zhao A."/>
            <person name="Murugkar P."/>
            <person name="Patil A."/>
            <person name="Atabakhsh K."/>
            <person name="Weakley A."/>
            <person name="Yan J."/>
            <person name="Brumbaugh A.R."/>
            <person name="Higginbottom S."/>
            <person name="Dimas A."/>
            <person name="Shiver A.L."/>
            <person name="Deutschbauer A."/>
            <person name="Neff N."/>
            <person name="Sonnenburg J.L."/>
            <person name="Huang K.C."/>
            <person name="Fischbach M.A."/>
        </authorList>
    </citation>
    <scope>NUCLEOTIDE SEQUENCE</scope>
    <source>
        <strain evidence="3">DSM 19829</strain>
    </source>
</reference>
<dbReference type="InterPro" id="IPR017926">
    <property type="entry name" value="GATASE"/>
</dbReference>
<accession>A0ABY5VKH1</accession>
<sequence length="216" mass="24447">MYVMIDNYDSFVYNLAVYLRELGRDVMIIRNDRVSTELLERICGEERLEGIIISPGPKSPADCGASGEIARCMAGRVPILGVCLGHQIIGHVFGARVEKGPRPMHGKVTKVKHNRRGLFRELPSEYEVTRYHSLIVCEDGFPDCLEVDARALDGTIQAISHRQFPVYGVQFHPEAVLTQYGHELLHNFVKICEEWWEEYENTGKSNRDLCTAGRAV</sequence>
<evidence type="ECO:0000259" key="2">
    <source>
        <dbReference type="Pfam" id="PF00117"/>
    </source>
</evidence>
<dbReference type="CDD" id="cd01743">
    <property type="entry name" value="GATase1_Anthranilate_Synthase"/>
    <property type="match status" value="1"/>
</dbReference>
<evidence type="ECO:0000256" key="1">
    <source>
        <dbReference type="ARBA" id="ARBA00022962"/>
    </source>
</evidence>
<dbReference type="InterPro" id="IPR029062">
    <property type="entry name" value="Class_I_gatase-like"/>
</dbReference>
<evidence type="ECO:0000313" key="3">
    <source>
        <dbReference type="EMBL" id="UWP60716.1"/>
    </source>
</evidence>
<dbReference type="Proteomes" id="UP001060164">
    <property type="component" value="Chromosome"/>
</dbReference>
<dbReference type="PANTHER" id="PTHR43418:SF4">
    <property type="entry name" value="MULTIFUNCTIONAL TRYPTOPHAN BIOSYNTHESIS PROTEIN"/>
    <property type="match status" value="1"/>
</dbReference>
<keyword evidence="4" id="KW-1185">Reference proteome</keyword>